<sequence length="1351" mass="148634">MIVDFAMLPLPSSTPESNEMAPSLRYYFSTYGRVTQTAIVITFVFQRNMAPTTPSAAAASQSIVLEELNELFSWNPPRLEIRKGSGKLSTTTRKPSFFDLHFSTKLALKRVVHLPSLVKDLEKTVDSALVAAKHTLPALSQHFWTAERRREGLELVDDHLRDERGVFSFYSRTTGLFCPVVASTLALHPTAPSWRPIITWSDSVSSSKYAIWDAELAFFAAVSNTEVGKGREVIVNTIEIRRREILKAMRDKEEPLMTYIFKSLSAGPAMTAIPKLGFFAWKYCASPEHPCNDSEHKKLRTEVASIVSEETGQIPPTTPASLFLPQEKPGTSSVQEPAGVKKRKRNQVSDTSEKRKEKSRQTTNVEAPDHHNAWVHATKLDTSLIVLHSGNHELICVRHRKSQTLFVSDVVEPHNCINPGYGKLHVALCIASIEDTFDRKGQKGAPAESGGEGSGGGSGGGGSGSVVLTSEIGQGATGVALRGTLTPENMEGAGALDVVVKLAFDDGQRDSLKKEYKLYLHLRSEGVQRGITPIIGFFDDDTDGSAYNVLIGDLGVTIIDFGNSRQCSSKTAKGKEYACLQSILQGLAVQSCKLSYSSLTLATFNGDLDFVIFSRPSCVTGAGSPCLRQPRQGLVNIVKARSQEPAAFAGAPAPSASAPTASVVSLSFCYTSAEPSASSAIYSLLQLQILTATRREVGVLDIDLYLILSFACSAFRSVSAAARDIGAASKSSIASASELSATPQASPEIPNAPPPIPETRYTVFSTSSRIFAMFHMTQICSRLRLMPRPRPLTNLTSALPDEQQALTPRTPHSRTARAEGGFAKLQVIESIDDQELDDIQLNQIQQQSAPLLASSSSDRFAPRGQHARNGKRTVPQPPPQFSPISRLMLTLGVFLAAILLVLIFFSLTRPEALHRYIGAKIPQTPLAPAASQEKVNVAQGKPHPNADPHLISYENYTHFPLHALEYRKECEKLNQGYMAHGNYWDARTMGPSDVEHKEAKDVCASTITYMMDGDVGLFADLALLAQAAALARDRNRTFFVDDTNWNRGKWTDHFEDVRSHQPGPEPGCKPPPPEELVACPRTARHWVINFRTAKFHFSHGFSNYYEDAYAHNLNRLQPIFKFAVDSFQTTIRPGTHNNELIHLARSELSTFMGSQHHATSYVAIHVRRGDRKPASYEYHGYIPTQEFAQAANHNWRRLHPDADGLPSKPIVYVASDSPSALGEFLEDFDGQTFSLFESEIPSLRDVASPGDYYQQKFSKLSEDERVTATRGMIVDFAMLSGMWAGKDDILPVAALCSISSNVCRLTAVGLGWERAFGLVDQMGYADETNRRWVDVDQKGRIIPIWEPFELF</sequence>
<dbReference type="HOGENOM" id="CLU_257678_0_0_1"/>
<dbReference type="KEGG" id="lbc:LACBIDRAFT_291769"/>
<evidence type="ECO:0000256" key="1">
    <source>
        <dbReference type="SAM" id="MobiDB-lite"/>
    </source>
</evidence>
<gene>
    <name evidence="3" type="ORF">LACBIDRAFT_291769</name>
</gene>
<keyword evidence="2" id="KW-0812">Transmembrane</keyword>
<dbReference type="PANTHER" id="PTHR13132">
    <property type="entry name" value="ALPHA- 1,6 -FUCOSYLTRANSFERASE"/>
    <property type="match status" value="1"/>
</dbReference>
<dbReference type="GO" id="GO:0006487">
    <property type="term" value="P:protein N-linked glycosylation"/>
    <property type="evidence" value="ECO:0007669"/>
    <property type="project" value="TreeGrafter"/>
</dbReference>
<keyword evidence="4" id="KW-1185">Reference proteome</keyword>
<feature type="region of interest" description="Disordered" evidence="1">
    <location>
        <begin position="739"/>
        <end position="758"/>
    </location>
</feature>
<dbReference type="PANTHER" id="PTHR13132:SF29">
    <property type="entry name" value="ALPHA-(1,6)-FUCOSYLTRANSFERASE"/>
    <property type="match status" value="1"/>
</dbReference>
<dbReference type="GeneID" id="6069654"/>
<evidence type="ECO:0000256" key="2">
    <source>
        <dbReference type="SAM" id="Phobius"/>
    </source>
</evidence>
<dbReference type="Gene3D" id="3.40.50.11350">
    <property type="match status" value="1"/>
</dbReference>
<evidence type="ECO:0000313" key="4">
    <source>
        <dbReference type="Proteomes" id="UP000001194"/>
    </source>
</evidence>
<feature type="compositionally biased region" description="Low complexity" evidence="1">
    <location>
        <begin position="739"/>
        <end position="749"/>
    </location>
</feature>
<organism evidence="4">
    <name type="scientific">Laccaria bicolor (strain S238N-H82 / ATCC MYA-4686)</name>
    <name type="common">Bicoloured deceiver</name>
    <name type="synonym">Laccaria laccata var. bicolor</name>
    <dbReference type="NCBI Taxonomy" id="486041"/>
    <lineage>
        <taxon>Eukaryota</taxon>
        <taxon>Fungi</taxon>
        <taxon>Dikarya</taxon>
        <taxon>Basidiomycota</taxon>
        <taxon>Agaricomycotina</taxon>
        <taxon>Agaricomycetes</taxon>
        <taxon>Agaricomycetidae</taxon>
        <taxon>Agaricales</taxon>
        <taxon>Agaricineae</taxon>
        <taxon>Hydnangiaceae</taxon>
        <taxon>Laccaria</taxon>
    </lineage>
</organism>
<dbReference type="RefSeq" id="XP_001874117.1">
    <property type="nucleotide sequence ID" value="XM_001874082.1"/>
</dbReference>
<feature type="transmembrane region" description="Helical" evidence="2">
    <location>
        <begin position="887"/>
        <end position="907"/>
    </location>
</feature>
<keyword evidence="2" id="KW-0472">Membrane</keyword>
<feature type="compositionally biased region" description="Basic and acidic residues" evidence="1">
    <location>
        <begin position="351"/>
        <end position="360"/>
    </location>
</feature>
<feature type="region of interest" description="Disordered" evidence="1">
    <location>
        <begin position="309"/>
        <end position="371"/>
    </location>
</feature>
<proteinExistence type="predicted"/>
<feature type="region of interest" description="Disordered" evidence="1">
    <location>
        <begin position="440"/>
        <end position="464"/>
    </location>
</feature>
<protein>
    <submittedName>
        <fullName evidence="3">Predicted protein</fullName>
    </submittedName>
</protein>
<feature type="region of interest" description="Disordered" evidence="1">
    <location>
        <begin position="795"/>
        <end position="816"/>
    </location>
</feature>
<keyword evidence="2" id="KW-1133">Transmembrane helix</keyword>
<accession>B0CND6</accession>
<feature type="compositionally biased region" description="Gly residues" evidence="1">
    <location>
        <begin position="450"/>
        <end position="464"/>
    </location>
</feature>
<dbReference type="OrthoDB" id="2392789at2759"/>
<feature type="region of interest" description="Disordered" evidence="1">
    <location>
        <begin position="851"/>
        <end position="879"/>
    </location>
</feature>
<evidence type="ECO:0000313" key="3">
    <source>
        <dbReference type="EMBL" id="EDR15909.1"/>
    </source>
</evidence>
<dbReference type="InParanoid" id="B0CND6"/>
<reference evidence="3 4" key="1">
    <citation type="journal article" date="2008" name="Nature">
        <title>The genome of Laccaria bicolor provides insights into mycorrhizal symbiosis.</title>
        <authorList>
            <person name="Martin F."/>
            <person name="Aerts A."/>
            <person name="Ahren D."/>
            <person name="Brun A."/>
            <person name="Danchin E.G.J."/>
            <person name="Duchaussoy F."/>
            <person name="Gibon J."/>
            <person name="Kohler A."/>
            <person name="Lindquist E."/>
            <person name="Pereda V."/>
            <person name="Salamov A."/>
            <person name="Shapiro H.J."/>
            <person name="Wuyts J."/>
            <person name="Blaudez D."/>
            <person name="Buee M."/>
            <person name="Brokstein P."/>
            <person name="Canbaeck B."/>
            <person name="Cohen D."/>
            <person name="Courty P.E."/>
            <person name="Coutinho P.M."/>
            <person name="Delaruelle C."/>
            <person name="Detter J.C."/>
            <person name="Deveau A."/>
            <person name="DiFazio S."/>
            <person name="Duplessis S."/>
            <person name="Fraissinet-Tachet L."/>
            <person name="Lucic E."/>
            <person name="Frey-Klett P."/>
            <person name="Fourrey C."/>
            <person name="Feussner I."/>
            <person name="Gay G."/>
            <person name="Grimwood J."/>
            <person name="Hoegger P.J."/>
            <person name="Jain P."/>
            <person name="Kilaru S."/>
            <person name="Labbe J."/>
            <person name="Lin Y.C."/>
            <person name="Legue V."/>
            <person name="Le Tacon F."/>
            <person name="Marmeisse R."/>
            <person name="Melayah D."/>
            <person name="Montanini B."/>
            <person name="Muratet M."/>
            <person name="Nehls U."/>
            <person name="Niculita-Hirzel H."/>
            <person name="Oudot-Le Secq M.P."/>
            <person name="Peter M."/>
            <person name="Quesneville H."/>
            <person name="Rajashekar B."/>
            <person name="Reich M."/>
            <person name="Rouhier N."/>
            <person name="Schmutz J."/>
            <person name="Yin T."/>
            <person name="Chalot M."/>
            <person name="Henrissat B."/>
            <person name="Kuees U."/>
            <person name="Lucas S."/>
            <person name="Van de Peer Y."/>
            <person name="Podila G.K."/>
            <person name="Polle A."/>
            <person name="Pukkila P.J."/>
            <person name="Richardson P.M."/>
            <person name="Rouze P."/>
            <person name="Sanders I.R."/>
            <person name="Stajich J.E."/>
            <person name="Tunlid A."/>
            <person name="Tuskan G."/>
            <person name="Grigoriev I.V."/>
        </authorList>
    </citation>
    <scope>NUCLEOTIDE SEQUENCE [LARGE SCALE GENOMIC DNA]</scope>
    <source>
        <strain evidence="4">S238N-H82 / ATCC MYA-4686</strain>
    </source>
</reference>
<dbReference type="EMBL" id="DS547091">
    <property type="protein sequence ID" value="EDR15909.1"/>
    <property type="molecule type" value="Genomic_DNA"/>
</dbReference>
<dbReference type="GO" id="GO:0046921">
    <property type="term" value="F:alpha-(1-&gt;6)-fucosyltransferase activity"/>
    <property type="evidence" value="ECO:0007669"/>
    <property type="project" value="TreeGrafter"/>
</dbReference>
<dbReference type="Proteomes" id="UP000001194">
    <property type="component" value="Unassembled WGS sequence"/>
</dbReference>
<name>B0CND6_LACBS</name>